<dbReference type="EMBL" id="BJYG01000002">
    <property type="protein sequence ID" value="GEN62039.1"/>
    <property type="molecule type" value="Genomic_DNA"/>
</dbReference>
<dbReference type="AlphaFoldDB" id="A0A511XGI2"/>
<evidence type="ECO:0000256" key="7">
    <source>
        <dbReference type="ARBA" id="ARBA00023014"/>
    </source>
</evidence>
<dbReference type="PANTHER" id="PTHR42989">
    <property type="entry name" value="HYDROGENASE-4 COMPONENT I"/>
    <property type="match status" value="1"/>
</dbReference>
<dbReference type="OrthoDB" id="9786737at2"/>
<keyword evidence="12" id="KW-1185">Reference proteome</keyword>
<organism evidence="11 12">
    <name type="scientific">Acetobacter oeni</name>
    <dbReference type="NCBI Taxonomy" id="304077"/>
    <lineage>
        <taxon>Bacteria</taxon>
        <taxon>Pseudomonadati</taxon>
        <taxon>Pseudomonadota</taxon>
        <taxon>Alphaproteobacteria</taxon>
        <taxon>Acetobacterales</taxon>
        <taxon>Acetobacteraceae</taxon>
        <taxon>Acetobacter</taxon>
    </lineage>
</organism>
<dbReference type="InterPro" id="IPR052375">
    <property type="entry name" value="Complex_I_20kDa-like"/>
</dbReference>
<comment type="similarity">
    <text evidence="2">Belongs to the complex I 20 kDa subunit family.</text>
</comment>
<evidence type="ECO:0000256" key="8">
    <source>
        <dbReference type="ARBA" id="ARBA00023136"/>
    </source>
</evidence>
<dbReference type="Pfam" id="PF01058">
    <property type="entry name" value="Oxidored_q6"/>
    <property type="match status" value="1"/>
</dbReference>
<keyword evidence="3" id="KW-1003">Cell membrane</keyword>
<keyword evidence="4" id="KW-0004">4Fe-4S</keyword>
<keyword evidence="8" id="KW-0472">Membrane</keyword>
<evidence type="ECO:0000259" key="10">
    <source>
        <dbReference type="Pfam" id="PF01058"/>
    </source>
</evidence>
<evidence type="ECO:0000256" key="9">
    <source>
        <dbReference type="SAM" id="SignalP"/>
    </source>
</evidence>
<evidence type="ECO:0000256" key="4">
    <source>
        <dbReference type="ARBA" id="ARBA00022485"/>
    </source>
</evidence>
<dbReference type="GO" id="GO:0046872">
    <property type="term" value="F:metal ion binding"/>
    <property type="evidence" value="ECO:0007669"/>
    <property type="project" value="UniProtKB-KW"/>
</dbReference>
<dbReference type="InterPro" id="IPR006137">
    <property type="entry name" value="NADH_UbQ_OxRdtase-like_20kDa"/>
</dbReference>
<proteinExistence type="inferred from homology"/>
<keyword evidence="5" id="KW-0479">Metal-binding</keyword>
<evidence type="ECO:0000256" key="1">
    <source>
        <dbReference type="ARBA" id="ARBA00001966"/>
    </source>
</evidence>
<evidence type="ECO:0000256" key="3">
    <source>
        <dbReference type="ARBA" id="ARBA00022475"/>
    </source>
</evidence>
<sequence length="171" mass="16968">MSTVLMRALFASLLAPSGPALPPVVSRSPLMLFHVDSGGCEACGSEVEALINGGFGLAEAGVGFAGNPRTADMLLVTGACSRMMAPVVRAAWDAMPCPKGLLAVGSCAIDGGPFSANYAMLGGLGGCSSVDCAIPGCPPSPHHILEGIVALIATTPFSPDHQDGSASAVTG</sequence>
<comment type="caution">
    <text evidence="11">The sequence shown here is derived from an EMBL/GenBank/DDBJ whole genome shotgun (WGS) entry which is preliminary data.</text>
</comment>
<evidence type="ECO:0000256" key="5">
    <source>
        <dbReference type="ARBA" id="ARBA00022723"/>
    </source>
</evidence>
<reference evidence="11 12" key="1">
    <citation type="submission" date="2019-07" db="EMBL/GenBank/DDBJ databases">
        <title>Whole genome shotgun sequence of Acetobacter oeni NBRC 105207.</title>
        <authorList>
            <person name="Hosoyama A."/>
            <person name="Uohara A."/>
            <person name="Ohji S."/>
            <person name="Ichikawa N."/>
        </authorList>
    </citation>
    <scope>NUCLEOTIDE SEQUENCE [LARGE SCALE GENOMIC DNA]</scope>
    <source>
        <strain evidence="11 12">NBRC 105207</strain>
    </source>
</reference>
<evidence type="ECO:0000256" key="2">
    <source>
        <dbReference type="ARBA" id="ARBA00009173"/>
    </source>
</evidence>
<name>A0A511XGI2_9PROT</name>
<feature type="signal peptide" evidence="9">
    <location>
        <begin position="1"/>
        <end position="22"/>
    </location>
</feature>
<dbReference type="GO" id="GO:0051539">
    <property type="term" value="F:4 iron, 4 sulfur cluster binding"/>
    <property type="evidence" value="ECO:0007669"/>
    <property type="project" value="UniProtKB-KW"/>
</dbReference>
<dbReference type="RefSeq" id="WP_146885190.1">
    <property type="nucleotide sequence ID" value="NZ_BJYG01000002.1"/>
</dbReference>
<dbReference type="Gene3D" id="3.40.50.12280">
    <property type="match status" value="1"/>
</dbReference>
<feature type="domain" description="NADH:ubiquinone oxidoreductase-like 20kDa subunit" evidence="10">
    <location>
        <begin position="40"/>
        <end position="151"/>
    </location>
</feature>
<feature type="chain" id="PRO_5022113529" description="NADH:ubiquinone oxidoreductase-like 20kDa subunit domain-containing protein" evidence="9">
    <location>
        <begin position="23"/>
        <end position="171"/>
    </location>
</feature>
<keyword evidence="6" id="KW-0408">Iron</keyword>
<comment type="cofactor">
    <cofactor evidence="1">
        <name>[4Fe-4S] cluster</name>
        <dbReference type="ChEBI" id="CHEBI:49883"/>
    </cofactor>
</comment>
<keyword evidence="7" id="KW-0411">Iron-sulfur</keyword>
<evidence type="ECO:0000256" key="6">
    <source>
        <dbReference type="ARBA" id="ARBA00023004"/>
    </source>
</evidence>
<gene>
    <name evidence="11" type="ORF">AOE01nite_02630</name>
</gene>
<accession>A0A511XGI2</accession>
<dbReference type="PANTHER" id="PTHR42989:SF1">
    <property type="entry name" value="FORMATE HYDROGENLYASE SUBUNIT 7-RELATED"/>
    <property type="match status" value="1"/>
</dbReference>
<dbReference type="Proteomes" id="UP000321746">
    <property type="component" value="Unassembled WGS sequence"/>
</dbReference>
<keyword evidence="9" id="KW-0732">Signal</keyword>
<evidence type="ECO:0000313" key="11">
    <source>
        <dbReference type="EMBL" id="GEN62039.1"/>
    </source>
</evidence>
<evidence type="ECO:0000313" key="12">
    <source>
        <dbReference type="Proteomes" id="UP000321746"/>
    </source>
</evidence>
<protein>
    <recommendedName>
        <fullName evidence="10">NADH:ubiquinone oxidoreductase-like 20kDa subunit domain-containing protein</fullName>
    </recommendedName>
</protein>
<dbReference type="SUPFAM" id="SSF56770">
    <property type="entry name" value="HydA/Nqo6-like"/>
    <property type="match status" value="1"/>
</dbReference>